<protein>
    <submittedName>
        <fullName evidence="3">Uncharacterized protein</fullName>
    </submittedName>
</protein>
<proteinExistence type="predicted"/>
<feature type="compositionally biased region" description="Polar residues" evidence="1">
    <location>
        <begin position="105"/>
        <end position="115"/>
    </location>
</feature>
<organism evidence="3 4">
    <name type="scientific">Corynespora cassiicola Philippines</name>
    <dbReference type="NCBI Taxonomy" id="1448308"/>
    <lineage>
        <taxon>Eukaryota</taxon>
        <taxon>Fungi</taxon>
        <taxon>Dikarya</taxon>
        <taxon>Ascomycota</taxon>
        <taxon>Pezizomycotina</taxon>
        <taxon>Dothideomycetes</taxon>
        <taxon>Pleosporomycetidae</taxon>
        <taxon>Pleosporales</taxon>
        <taxon>Corynesporascaceae</taxon>
        <taxon>Corynespora</taxon>
    </lineage>
</organism>
<evidence type="ECO:0000313" key="3">
    <source>
        <dbReference type="EMBL" id="PSN62082.1"/>
    </source>
</evidence>
<keyword evidence="4" id="KW-1185">Reference proteome</keyword>
<sequence>MGQGTGPALSLALAAVWLIWGPLASRSLVVDHGCRCIVHQQPVARCAHIFFASGGPGAGAGTGTGTGTDTGVLRAACWLLAHTMPAGCNTTPAPPPAPGPTGCGESSTRAAQQQHPLHVGSLGRKRDETVRRLRKRSTALEADASSRQQTPAVAPLRSSPTAVARGEGEPLVALCLALQAQTACSMACSMGGSIKQRICRPRGSVCRPARLVQQDQSGRADAALPAPHPDVHQRRRPPAVDLPCCPSRSGSMHRRVFRLRCGEHPSPSPSPPPASSVSCSRPRCWGPGALIPRPPLHCGMRGRKRRRPGAPADARFDGARPWLAGRQTETPARGGHALINKLRCTPLAFQPPRADLP</sequence>
<feature type="chain" id="PRO_5015746915" evidence="2">
    <location>
        <begin position="28"/>
        <end position="357"/>
    </location>
</feature>
<gene>
    <name evidence="3" type="ORF">BS50DRAFT_137085</name>
</gene>
<feature type="region of interest" description="Disordered" evidence="1">
    <location>
        <begin position="214"/>
        <end position="245"/>
    </location>
</feature>
<feature type="region of interest" description="Disordered" evidence="1">
    <location>
        <begin position="296"/>
        <end position="317"/>
    </location>
</feature>
<dbReference type="EMBL" id="KZ678142">
    <property type="protein sequence ID" value="PSN62082.1"/>
    <property type="molecule type" value="Genomic_DNA"/>
</dbReference>
<feature type="region of interest" description="Disordered" evidence="1">
    <location>
        <begin position="89"/>
        <end position="157"/>
    </location>
</feature>
<dbReference type="AlphaFoldDB" id="A0A2T2N9F5"/>
<feature type="signal peptide" evidence="2">
    <location>
        <begin position="1"/>
        <end position="27"/>
    </location>
</feature>
<accession>A0A2T2N9F5</accession>
<dbReference type="Proteomes" id="UP000240883">
    <property type="component" value="Unassembled WGS sequence"/>
</dbReference>
<keyword evidence="2" id="KW-0732">Signal</keyword>
<evidence type="ECO:0000256" key="1">
    <source>
        <dbReference type="SAM" id="MobiDB-lite"/>
    </source>
</evidence>
<evidence type="ECO:0000313" key="4">
    <source>
        <dbReference type="Proteomes" id="UP000240883"/>
    </source>
</evidence>
<name>A0A2T2N9F5_CORCC</name>
<evidence type="ECO:0000256" key="2">
    <source>
        <dbReference type="SAM" id="SignalP"/>
    </source>
</evidence>
<reference evidence="3 4" key="1">
    <citation type="journal article" date="2018" name="Front. Microbiol.">
        <title>Genome-Wide Analysis of Corynespora cassiicola Leaf Fall Disease Putative Effectors.</title>
        <authorList>
            <person name="Lopez D."/>
            <person name="Ribeiro S."/>
            <person name="Label P."/>
            <person name="Fumanal B."/>
            <person name="Venisse J.S."/>
            <person name="Kohler A."/>
            <person name="de Oliveira R.R."/>
            <person name="Labutti K."/>
            <person name="Lipzen A."/>
            <person name="Lail K."/>
            <person name="Bauer D."/>
            <person name="Ohm R.A."/>
            <person name="Barry K.W."/>
            <person name="Spatafora J."/>
            <person name="Grigoriev I.V."/>
            <person name="Martin F.M."/>
            <person name="Pujade-Renaud V."/>
        </authorList>
    </citation>
    <scope>NUCLEOTIDE SEQUENCE [LARGE SCALE GENOMIC DNA]</scope>
    <source>
        <strain evidence="3 4">Philippines</strain>
    </source>
</reference>